<name>A0A211ZGR0_9PROT</name>
<dbReference type="Pfam" id="PF00701">
    <property type="entry name" value="DHDPS"/>
    <property type="match status" value="1"/>
</dbReference>
<feature type="active site" description="Proton donor/acceptor" evidence="3">
    <location>
        <position position="142"/>
    </location>
</feature>
<evidence type="ECO:0000256" key="2">
    <source>
        <dbReference type="PIRNR" id="PIRNR001365"/>
    </source>
</evidence>
<evidence type="ECO:0000256" key="1">
    <source>
        <dbReference type="ARBA" id="ARBA00023239"/>
    </source>
</evidence>
<dbReference type="InterPro" id="IPR002220">
    <property type="entry name" value="DapA-like"/>
</dbReference>
<dbReference type="EMBL" id="NHON01000058">
    <property type="protein sequence ID" value="OWJ64445.1"/>
    <property type="molecule type" value="Genomic_DNA"/>
</dbReference>
<dbReference type="SUPFAM" id="SSF51569">
    <property type="entry name" value="Aldolase"/>
    <property type="match status" value="1"/>
</dbReference>
<dbReference type="STRING" id="1122125.GCA_000423185_02748"/>
<gene>
    <name evidence="5" type="ORF">BWR60_24865</name>
</gene>
<evidence type="ECO:0000313" key="6">
    <source>
        <dbReference type="Proteomes" id="UP000196655"/>
    </source>
</evidence>
<sequence>MAQPAERFGLSAALTVPFRPDGGVDFPRFVAHVRWCLAQGCRTVTAFGTTGEGAAFSLSEREQVLGALAGAGIEGRQLVGGISASSAEDAVAQARLALEFGADALLLPPPFYFKGVGDDGLFGWFARVFEQLGAAARGVILYHIPSVTQVPLSVELIGRLREAFPEVIRGVKDSSGSWDYAQALLAAHRDLAILIGDERCLAAAVRLGGQGAISGLANIYPEAMLPLVQEGREDPRIHRLVEALLAYPVIPAVKALVAHRTGDPAWRATRAPLQPLSPGEAARLGAAADSLFTTMAAAG</sequence>
<dbReference type="RefSeq" id="WP_088154026.1">
    <property type="nucleotide sequence ID" value="NZ_NHON01000058.1"/>
</dbReference>
<feature type="binding site" evidence="4">
    <location>
        <position position="50"/>
    </location>
    <ligand>
        <name>pyruvate</name>
        <dbReference type="ChEBI" id="CHEBI:15361"/>
    </ligand>
</feature>
<evidence type="ECO:0000313" key="5">
    <source>
        <dbReference type="EMBL" id="OWJ64445.1"/>
    </source>
</evidence>
<keyword evidence="6" id="KW-1185">Reference proteome</keyword>
<dbReference type="CDD" id="cd00408">
    <property type="entry name" value="DHDPS-like"/>
    <property type="match status" value="1"/>
</dbReference>
<comment type="caution">
    <text evidence="5">The sequence shown here is derived from an EMBL/GenBank/DDBJ whole genome shotgun (WGS) entry which is preliminary data.</text>
</comment>
<dbReference type="Proteomes" id="UP000196655">
    <property type="component" value="Unassembled WGS sequence"/>
</dbReference>
<dbReference type="SMART" id="SM01130">
    <property type="entry name" value="DHDPS"/>
    <property type="match status" value="1"/>
</dbReference>
<keyword evidence="1 2" id="KW-0456">Lyase</keyword>
<dbReference type="AlphaFoldDB" id="A0A211ZGR0"/>
<proteinExistence type="inferred from homology"/>
<dbReference type="GO" id="GO:0008840">
    <property type="term" value="F:4-hydroxy-tetrahydrodipicolinate synthase activity"/>
    <property type="evidence" value="ECO:0007669"/>
    <property type="project" value="TreeGrafter"/>
</dbReference>
<feature type="active site" description="Schiff-base intermediate with substrate" evidence="3">
    <location>
        <position position="172"/>
    </location>
</feature>
<organism evidence="5 6">
    <name type="scientific">Inquilinus limosus</name>
    <dbReference type="NCBI Taxonomy" id="171674"/>
    <lineage>
        <taxon>Bacteria</taxon>
        <taxon>Pseudomonadati</taxon>
        <taxon>Pseudomonadota</taxon>
        <taxon>Alphaproteobacteria</taxon>
        <taxon>Rhodospirillales</taxon>
        <taxon>Rhodospirillaceae</taxon>
        <taxon>Inquilinus</taxon>
    </lineage>
</organism>
<accession>A0A211ZGR0</accession>
<evidence type="ECO:0000256" key="4">
    <source>
        <dbReference type="PIRSR" id="PIRSR001365-2"/>
    </source>
</evidence>
<dbReference type="PANTHER" id="PTHR12128:SF67">
    <property type="entry name" value="BLR3884 PROTEIN"/>
    <property type="match status" value="1"/>
</dbReference>
<protein>
    <submittedName>
        <fullName evidence="5">Dihydrodipicolinate synthase family protein</fullName>
    </submittedName>
</protein>
<dbReference type="PRINTS" id="PR00146">
    <property type="entry name" value="DHPICSNTHASE"/>
</dbReference>
<dbReference type="InterPro" id="IPR013785">
    <property type="entry name" value="Aldolase_TIM"/>
</dbReference>
<reference evidence="6" key="1">
    <citation type="submission" date="2017-05" db="EMBL/GenBank/DDBJ databases">
        <authorList>
            <person name="Macchi M."/>
            <person name="Festa S."/>
            <person name="Coppotelli B.M."/>
            <person name="Morelli I.S."/>
        </authorList>
    </citation>
    <scope>NUCLEOTIDE SEQUENCE [LARGE SCALE GENOMIC DNA]</scope>
    <source>
        <strain evidence="6">I</strain>
    </source>
</reference>
<comment type="similarity">
    <text evidence="2">Belongs to the DapA family.</text>
</comment>
<dbReference type="OrthoDB" id="7157803at2"/>
<dbReference type="Gene3D" id="3.20.20.70">
    <property type="entry name" value="Aldolase class I"/>
    <property type="match status" value="1"/>
</dbReference>
<dbReference type="PIRSF" id="PIRSF001365">
    <property type="entry name" value="DHDPS"/>
    <property type="match status" value="1"/>
</dbReference>
<evidence type="ECO:0000256" key="3">
    <source>
        <dbReference type="PIRSR" id="PIRSR001365-1"/>
    </source>
</evidence>
<feature type="binding site" evidence="4">
    <location>
        <position position="213"/>
    </location>
    <ligand>
        <name>pyruvate</name>
        <dbReference type="ChEBI" id="CHEBI:15361"/>
    </ligand>
</feature>
<dbReference type="PANTHER" id="PTHR12128">
    <property type="entry name" value="DIHYDRODIPICOLINATE SYNTHASE"/>
    <property type="match status" value="1"/>
</dbReference>